<evidence type="ECO:0000256" key="13">
    <source>
        <dbReference type="RuleBase" id="RU368119"/>
    </source>
</evidence>
<keyword evidence="7 13" id="KW-0479">Metal-binding</keyword>
<keyword evidence="15" id="KW-1185">Reference proteome</keyword>
<evidence type="ECO:0000256" key="5">
    <source>
        <dbReference type="ARBA" id="ARBA00022679"/>
    </source>
</evidence>
<dbReference type="InterPro" id="IPR052463">
    <property type="entry name" value="O-linked_mannose_GnT"/>
</dbReference>
<dbReference type="Pfam" id="PF03071">
    <property type="entry name" value="GNT-I"/>
    <property type="match status" value="1"/>
</dbReference>
<dbReference type="GO" id="GO:0003827">
    <property type="term" value="F:alpha-1,3-mannosylglycoprotein 2-beta-N-acetylglucosaminyltransferase activity"/>
    <property type="evidence" value="ECO:0007669"/>
    <property type="project" value="UniProtKB-UniRule"/>
</dbReference>
<proteinExistence type="inferred from homology"/>
<comment type="pathway">
    <text evidence="2 13">Protein modification; protein glycosylation.</text>
</comment>
<dbReference type="GO" id="GO:0000139">
    <property type="term" value="C:Golgi membrane"/>
    <property type="evidence" value="ECO:0007669"/>
    <property type="project" value="UniProtKB-SubCell"/>
</dbReference>
<dbReference type="KEGG" id="aten:116296777"/>
<evidence type="ECO:0000256" key="4">
    <source>
        <dbReference type="ARBA" id="ARBA00022676"/>
    </source>
</evidence>
<evidence type="ECO:0000256" key="1">
    <source>
        <dbReference type="ARBA" id="ARBA00004323"/>
    </source>
</evidence>
<dbReference type="Proteomes" id="UP000515163">
    <property type="component" value="Unplaced"/>
</dbReference>
<evidence type="ECO:0000259" key="14">
    <source>
        <dbReference type="Pfam" id="PF15711"/>
    </source>
</evidence>
<dbReference type="PANTHER" id="PTHR46396">
    <property type="entry name" value="PROTEIN O-LINKED-MANNOSE BETA-1,2-N-ACETYLGLUCOSAMINYLTRANSFERASE 1"/>
    <property type="match status" value="1"/>
</dbReference>
<keyword evidence="4 13" id="KW-0328">Glycosyltransferase</keyword>
<gene>
    <name evidence="16" type="primary">LOC116296777</name>
</gene>
<dbReference type="OrthoDB" id="440755at2759"/>
<dbReference type="EC" id="2.4.1.101" evidence="13"/>
<comment type="function">
    <text evidence="13">Initiates complex N-linked carbohydrate formation. Essential for the conversion of high-mannose to hybrid and complex N-glycans.</text>
</comment>
<comment type="cofactor">
    <cofactor evidence="13">
        <name>Mn(2+)</name>
        <dbReference type="ChEBI" id="CHEBI:29035"/>
    </cofactor>
    <text evidence="13">The cofactor is mostly bound to the substrate.</text>
</comment>
<dbReference type="PANTHER" id="PTHR46396:SF1">
    <property type="entry name" value="PROTEIN O-LINKED-MANNOSE BETA-1,2-N-ACETYLGLUCOSAMINYLTRANSFERASE 1"/>
    <property type="match status" value="1"/>
</dbReference>
<dbReference type="UniPathway" id="UPA00378"/>
<evidence type="ECO:0000256" key="7">
    <source>
        <dbReference type="ARBA" id="ARBA00022723"/>
    </source>
</evidence>
<sequence>MDGRLLRLLLLSAGFLTFTANFFFQLPMRECSTNSKVFPWVKTKWDVGIAGEEKVKISNAIQDEMVYSDQRLDVREGSLNKFLPTKENPVLNIEVYSSRMNVSVTVNNKKIFSANHVNYIGINVVVLNQKTGARMASRNFDTLDSEQDSEDLMKFVEEINVGRILCFIVKDEASYHLKEDTRKYFTKLGSRFINRLRWRDMWAMVIQKKLSGARVLAESFQKCGKEPWASPVDLVTTFISEEESVHCDWGNSETSRRRRKFCSLYEGYHGVCRCSNPYDINMDPPAFPDGSRLHLPVAVMVGNRPHYFFRMLTSLQNVIGLDISMVTVYIDGFFKESASVAELFGMNAVQHEPVSRLNGRIAQHYKRSLSTSFDNNPEAQYLIILEEDLEISVDILNFFQQLLPVLEKDESLFCISAWNDQGYKHSANDPSMTYRIETMPGLGWVLSRKIYKGELEKVWPGPQNLFDWDMWMRGKEQLKGRECIIPDISRTYHFGAKGLNVGMFFQAAYFQQRAFNTIPNVQLNDVNVMLKDNYEKEIHRLISIATLLDHKKTPCSDVKNFVPNTKGKTYLFYITMKHKKDYQTWSNVATCFRIWDLDARGFHNSMFRLWYKKNHIIVVGCPASKYCSFKPDNIVPIDMPKPEKRPKEEDV</sequence>
<accession>A0A6P8I6Q4</accession>
<evidence type="ECO:0000313" key="16">
    <source>
        <dbReference type="RefSeq" id="XP_031560717.1"/>
    </source>
</evidence>
<dbReference type="AlphaFoldDB" id="A0A6P8I6Q4"/>
<dbReference type="InterPro" id="IPR004139">
    <property type="entry name" value="Glyco_trans_13"/>
</dbReference>
<dbReference type="InterPro" id="IPR029044">
    <property type="entry name" value="Nucleotide-diphossugar_trans"/>
</dbReference>
<keyword evidence="12 13" id="KW-0464">Manganese</keyword>
<protein>
    <recommendedName>
        <fullName evidence="13">Alpha-1,3-mannosyl-glycoprotein 2-beta-N-acetylglucosaminyltransferase</fullName>
        <shortName evidence="13">GNT-I</shortName>
        <shortName evidence="13">GlcNAc-T I</shortName>
        <ecNumber evidence="13">2.4.1.101</ecNumber>
    </recommendedName>
    <alternativeName>
        <fullName evidence="13">N-glycosyl-oligosaccharide-glycoprotein N-acetylglucosaminyltransferase I</fullName>
    </alternativeName>
</protein>
<dbReference type="Gene3D" id="3.90.550.10">
    <property type="entry name" value="Spore Coat Polysaccharide Biosynthesis Protein SpsA, Chain A"/>
    <property type="match status" value="1"/>
</dbReference>
<dbReference type="Pfam" id="PF15711">
    <property type="entry name" value="ILEI"/>
    <property type="match status" value="1"/>
</dbReference>
<evidence type="ECO:0000256" key="2">
    <source>
        <dbReference type="ARBA" id="ARBA00004922"/>
    </source>
</evidence>
<evidence type="ECO:0000256" key="6">
    <source>
        <dbReference type="ARBA" id="ARBA00022692"/>
    </source>
</evidence>
<keyword evidence="5" id="KW-0808">Transferase</keyword>
<evidence type="ECO:0000256" key="3">
    <source>
        <dbReference type="ARBA" id="ARBA00006492"/>
    </source>
</evidence>
<dbReference type="RefSeq" id="XP_031560717.1">
    <property type="nucleotide sequence ID" value="XM_031704857.1"/>
</dbReference>
<evidence type="ECO:0000256" key="10">
    <source>
        <dbReference type="ARBA" id="ARBA00023034"/>
    </source>
</evidence>
<keyword evidence="8 13" id="KW-0735">Signal-anchor</keyword>
<dbReference type="PROSITE" id="PS52031">
    <property type="entry name" value="GG_LECTIN"/>
    <property type="match status" value="1"/>
</dbReference>
<comment type="subcellular location">
    <subcellularLocation>
        <location evidence="1 13">Golgi apparatus membrane</location>
        <topology evidence="1 13">Single-pass type II membrane protein</topology>
    </subcellularLocation>
</comment>
<dbReference type="FunFam" id="3.90.550.10:FF:000252">
    <property type="entry name" value="Protein O-linked-mannose beta-1,2-N-acetylglucosaminyltransferase 1"/>
    <property type="match status" value="1"/>
</dbReference>
<evidence type="ECO:0000256" key="9">
    <source>
        <dbReference type="ARBA" id="ARBA00022989"/>
    </source>
</evidence>
<dbReference type="GO" id="GO:0030145">
    <property type="term" value="F:manganese ion binding"/>
    <property type="evidence" value="ECO:0007669"/>
    <property type="project" value="UniProtKB-UniRule"/>
</dbReference>
<name>A0A6P8I6Q4_ACTTE</name>
<dbReference type="InParanoid" id="A0A6P8I6Q4"/>
<dbReference type="InterPro" id="IPR039477">
    <property type="entry name" value="ILEI/PANDER_dom"/>
</dbReference>
<dbReference type="GO" id="GO:0016266">
    <property type="term" value="P:protein O-linked glycosylation via N-acetyl-galactosamine"/>
    <property type="evidence" value="ECO:0007669"/>
    <property type="project" value="TreeGrafter"/>
</dbReference>
<keyword evidence="11" id="KW-0472">Membrane</keyword>
<comment type="similarity">
    <text evidence="3 13">Belongs to the glycosyltransferase 13 family.</text>
</comment>
<comment type="catalytic activity">
    <reaction evidence="13">
        <text>N(4)-(alpha-D-Man-(1-&gt;3)-[alpha-D-Man-(1-&gt;3)-[alpha-D-Man-(1-&gt;6)]-alpha-D-Man-(1-&gt;6)]-beta-D-Man-(1-&gt;4)-beta-D-GlcNAc-(1-&gt;4)-beta-D-GlcNAc)-L-asparaginyl-[protein] (N-glucan mannose isomer 5A1,2) + UDP-N-acetyl-alpha-D-glucosamine = N(4)-{beta-D-GlcNAc-(1-&gt;2)-alpha-D-Man-(1-&gt;3)-[alpha-D-Man-(1-&gt;3)-[alpha-D-Man-(1-&gt;6)]-alpha-D-Man-(1-&gt;6)]-beta-D-Man-(1-&gt;4)-beta-D-GlcNAc-(1-&gt;4)-beta-D-GlcNAc}-L-asparaginyl-[protein] + UDP + H(+)</text>
        <dbReference type="Rhea" id="RHEA:11456"/>
        <dbReference type="Rhea" id="RHEA-COMP:14367"/>
        <dbReference type="Rhea" id="RHEA-COMP:14368"/>
        <dbReference type="ChEBI" id="CHEBI:15378"/>
        <dbReference type="ChEBI" id="CHEBI:57705"/>
        <dbReference type="ChEBI" id="CHEBI:58223"/>
        <dbReference type="ChEBI" id="CHEBI:59087"/>
        <dbReference type="ChEBI" id="CHEBI:60625"/>
        <dbReference type="EC" id="2.4.1.101"/>
    </reaction>
</comment>
<evidence type="ECO:0000313" key="15">
    <source>
        <dbReference type="Proteomes" id="UP000515163"/>
    </source>
</evidence>
<evidence type="ECO:0000256" key="12">
    <source>
        <dbReference type="ARBA" id="ARBA00023211"/>
    </source>
</evidence>
<reference evidence="16" key="1">
    <citation type="submission" date="2025-08" db="UniProtKB">
        <authorList>
            <consortium name="RefSeq"/>
        </authorList>
    </citation>
    <scope>IDENTIFICATION</scope>
    <source>
        <tissue evidence="16">Tentacle</tissue>
    </source>
</reference>
<dbReference type="GeneID" id="116296777"/>
<dbReference type="GO" id="GO:0047223">
    <property type="term" value="F:beta-1,3-galactosyl-O-glycosyl-glycoprotein beta-1,3-N-acetylglucosaminyltransferase activity"/>
    <property type="evidence" value="ECO:0007669"/>
    <property type="project" value="TreeGrafter"/>
</dbReference>
<organism evidence="15 16">
    <name type="scientific">Actinia tenebrosa</name>
    <name type="common">Australian red waratah sea anemone</name>
    <dbReference type="NCBI Taxonomy" id="6105"/>
    <lineage>
        <taxon>Eukaryota</taxon>
        <taxon>Metazoa</taxon>
        <taxon>Cnidaria</taxon>
        <taxon>Anthozoa</taxon>
        <taxon>Hexacorallia</taxon>
        <taxon>Actiniaria</taxon>
        <taxon>Actiniidae</taxon>
        <taxon>Actinia</taxon>
    </lineage>
</organism>
<feature type="domain" description="ILEI/PANDER" evidence="14">
    <location>
        <begin position="121"/>
        <end position="208"/>
    </location>
</feature>
<keyword evidence="10 13" id="KW-0333">Golgi apparatus</keyword>
<dbReference type="SUPFAM" id="SSF53448">
    <property type="entry name" value="Nucleotide-diphospho-sugar transferases"/>
    <property type="match status" value="1"/>
</dbReference>
<evidence type="ECO:0000256" key="11">
    <source>
        <dbReference type="ARBA" id="ARBA00023136"/>
    </source>
</evidence>
<evidence type="ECO:0000256" key="8">
    <source>
        <dbReference type="ARBA" id="ARBA00022968"/>
    </source>
</evidence>
<keyword evidence="9" id="KW-1133">Transmembrane helix</keyword>
<keyword evidence="6" id="KW-0812">Transmembrane</keyword>